<evidence type="ECO:0000256" key="3">
    <source>
        <dbReference type="ARBA" id="ARBA00023004"/>
    </source>
</evidence>
<accession>A0ABV2J6D6</accession>
<keyword evidence="5" id="KW-0456">Lyase</keyword>
<dbReference type="PANTHER" id="PTHR43183:SF1">
    <property type="entry name" value="HYPOTHETICAL DIHYDROXY-ACID DEHYDRATASE (EUROFUNG)-RELATED"/>
    <property type="match status" value="1"/>
</dbReference>
<dbReference type="InterPro" id="IPR052352">
    <property type="entry name" value="Sugar_Degrad_Dehydratases"/>
</dbReference>
<dbReference type="SUPFAM" id="SSF143975">
    <property type="entry name" value="IlvD/EDD N-terminal domain-like"/>
    <property type="match status" value="1"/>
</dbReference>
<keyword evidence="4" id="KW-0411">Iron-sulfur</keyword>
<comment type="similarity">
    <text evidence="1">Belongs to the IlvD/Edd family.</text>
</comment>
<sequence>MNYGITPEELRAGKPIIAIAQSGSDLNPCNRHHLELARRVRDGIRDAGGIPIEFPTHPLFENCKRPTAALDHNLAYLGIVEILYGYPLDGVVLTTGCDKTTPSTFPRSSFRGVRCSTDGTMATWSVPAP</sequence>
<proteinExistence type="inferred from homology"/>
<comment type="caution">
    <text evidence="7">The sequence shown here is derived from an EMBL/GenBank/DDBJ whole genome shotgun (WGS) entry which is preliminary data.</text>
</comment>
<evidence type="ECO:0000256" key="4">
    <source>
        <dbReference type="ARBA" id="ARBA00023014"/>
    </source>
</evidence>
<dbReference type="PANTHER" id="PTHR43183">
    <property type="entry name" value="HYPOTHETICAL DIHYDROXYACID DEHYDRATASE (EUROFUNG)-RELATED"/>
    <property type="match status" value="1"/>
</dbReference>
<evidence type="ECO:0000313" key="7">
    <source>
        <dbReference type="EMBL" id="MET3616336.1"/>
    </source>
</evidence>
<evidence type="ECO:0000256" key="5">
    <source>
        <dbReference type="ARBA" id="ARBA00023239"/>
    </source>
</evidence>
<dbReference type="EMBL" id="JBEPMB010000019">
    <property type="protein sequence ID" value="MET3616336.1"/>
    <property type="molecule type" value="Genomic_DNA"/>
</dbReference>
<dbReference type="InterPro" id="IPR000581">
    <property type="entry name" value="ILV_EDD_N"/>
</dbReference>
<dbReference type="InterPro" id="IPR037237">
    <property type="entry name" value="IlvD/EDD_N"/>
</dbReference>
<evidence type="ECO:0000313" key="8">
    <source>
        <dbReference type="Proteomes" id="UP001549047"/>
    </source>
</evidence>
<organism evidence="7 8">
    <name type="scientific">Rhizobium aquaticum</name>
    <dbReference type="NCBI Taxonomy" id="1549636"/>
    <lineage>
        <taxon>Bacteria</taxon>
        <taxon>Pseudomonadati</taxon>
        <taxon>Pseudomonadota</taxon>
        <taxon>Alphaproteobacteria</taxon>
        <taxon>Hyphomicrobiales</taxon>
        <taxon>Rhizobiaceae</taxon>
        <taxon>Rhizobium/Agrobacterium group</taxon>
        <taxon>Rhizobium</taxon>
    </lineage>
</organism>
<feature type="domain" description="Dihydroxy-acid/6-phosphogluconate dehydratase N-terminal" evidence="6">
    <location>
        <begin position="14"/>
        <end position="104"/>
    </location>
</feature>
<keyword evidence="8" id="KW-1185">Reference proteome</keyword>
<reference evidence="7 8" key="1">
    <citation type="submission" date="2024-06" db="EMBL/GenBank/DDBJ databases">
        <title>Genomic Encyclopedia of Type Strains, Phase IV (KMG-IV): sequencing the most valuable type-strain genomes for metagenomic binning, comparative biology and taxonomic classification.</title>
        <authorList>
            <person name="Goeker M."/>
        </authorList>
    </citation>
    <scope>NUCLEOTIDE SEQUENCE [LARGE SCALE GENOMIC DNA]</scope>
    <source>
        <strain evidence="7 8">DSM 29780</strain>
    </source>
</reference>
<dbReference type="Pfam" id="PF00920">
    <property type="entry name" value="ILVD_EDD_N"/>
    <property type="match status" value="1"/>
</dbReference>
<keyword evidence="3" id="KW-0408">Iron</keyword>
<name>A0ABV2J6D6_9HYPH</name>
<gene>
    <name evidence="7" type="ORF">ABID16_004685</name>
</gene>
<dbReference type="Proteomes" id="UP001549047">
    <property type="component" value="Unassembled WGS sequence"/>
</dbReference>
<evidence type="ECO:0000259" key="6">
    <source>
        <dbReference type="Pfam" id="PF00920"/>
    </source>
</evidence>
<evidence type="ECO:0000256" key="1">
    <source>
        <dbReference type="ARBA" id="ARBA00006486"/>
    </source>
</evidence>
<protein>
    <submittedName>
        <fullName evidence="7">Dihydroxyacid dehydratase/phosphogluconate dehydratase</fullName>
    </submittedName>
</protein>
<evidence type="ECO:0000256" key="2">
    <source>
        <dbReference type="ARBA" id="ARBA00022723"/>
    </source>
</evidence>
<keyword evidence="2" id="KW-0479">Metal-binding</keyword>